<evidence type="ECO:0000313" key="2">
    <source>
        <dbReference type="EMBL" id="KAL1557183.1"/>
    </source>
</evidence>
<dbReference type="SMART" id="SM00256">
    <property type="entry name" value="FBOX"/>
    <property type="match status" value="1"/>
</dbReference>
<dbReference type="NCBIfam" id="TIGR01640">
    <property type="entry name" value="F_box_assoc_1"/>
    <property type="match status" value="1"/>
</dbReference>
<evidence type="ECO:0000313" key="3">
    <source>
        <dbReference type="Proteomes" id="UP001567538"/>
    </source>
</evidence>
<dbReference type="InterPro" id="IPR017451">
    <property type="entry name" value="F-box-assoc_interact_dom"/>
</dbReference>
<dbReference type="Pfam" id="PF08268">
    <property type="entry name" value="FBA_3"/>
    <property type="match status" value="1"/>
</dbReference>
<gene>
    <name evidence="2" type="ORF">AAHA92_12703</name>
</gene>
<feature type="domain" description="F-box" evidence="1">
    <location>
        <begin position="1"/>
        <end position="42"/>
    </location>
</feature>
<organism evidence="2 3">
    <name type="scientific">Salvia divinorum</name>
    <name type="common">Maria pastora</name>
    <name type="synonym">Diviner's sage</name>
    <dbReference type="NCBI Taxonomy" id="28513"/>
    <lineage>
        <taxon>Eukaryota</taxon>
        <taxon>Viridiplantae</taxon>
        <taxon>Streptophyta</taxon>
        <taxon>Embryophyta</taxon>
        <taxon>Tracheophyta</taxon>
        <taxon>Spermatophyta</taxon>
        <taxon>Magnoliopsida</taxon>
        <taxon>eudicotyledons</taxon>
        <taxon>Gunneridae</taxon>
        <taxon>Pentapetalae</taxon>
        <taxon>asterids</taxon>
        <taxon>lamiids</taxon>
        <taxon>Lamiales</taxon>
        <taxon>Lamiaceae</taxon>
        <taxon>Nepetoideae</taxon>
        <taxon>Mentheae</taxon>
        <taxon>Salviinae</taxon>
        <taxon>Salvia</taxon>
        <taxon>Salvia subgen. Calosphace</taxon>
    </lineage>
</organism>
<accession>A0ABD1HPH3</accession>
<dbReference type="PROSITE" id="PS50181">
    <property type="entry name" value="FBOX"/>
    <property type="match status" value="1"/>
</dbReference>
<name>A0ABD1HPH3_SALDI</name>
<dbReference type="SUPFAM" id="SSF81383">
    <property type="entry name" value="F-box domain"/>
    <property type="match status" value="1"/>
</dbReference>
<protein>
    <submittedName>
        <fullName evidence="2">F-box protein-like protein</fullName>
    </submittedName>
</protein>
<reference evidence="2 3" key="1">
    <citation type="submission" date="2024-06" db="EMBL/GenBank/DDBJ databases">
        <title>A chromosome level genome sequence of Diviner's sage (Salvia divinorum).</title>
        <authorList>
            <person name="Ford S.A."/>
            <person name="Ro D.-K."/>
            <person name="Ness R.W."/>
            <person name="Phillips M.A."/>
        </authorList>
    </citation>
    <scope>NUCLEOTIDE SEQUENCE [LARGE SCALE GENOMIC DNA]</scope>
    <source>
        <strain evidence="2">SAF-2024a</strain>
        <tissue evidence="2">Leaf</tissue>
    </source>
</reference>
<proteinExistence type="predicted"/>
<dbReference type="InterPro" id="IPR013187">
    <property type="entry name" value="F-box-assoc_dom_typ3"/>
</dbReference>
<dbReference type="AlphaFoldDB" id="A0ABD1HPH3"/>
<dbReference type="InterPro" id="IPR036047">
    <property type="entry name" value="F-box-like_dom_sf"/>
</dbReference>
<dbReference type="PANTHER" id="PTHR31672">
    <property type="entry name" value="BNACNNG10540D PROTEIN"/>
    <property type="match status" value="1"/>
</dbReference>
<keyword evidence="3" id="KW-1185">Reference proteome</keyword>
<comment type="caution">
    <text evidence="2">The sequence shown here is derived from an EMBL/GenBank/DDBJ whole genome shotgun (WGS) entry which is preliminary data.</text>
</comment>
<dbReference type="EMBL" id="JBEAFC010000005">
    <property type="protein sequence ID" value="KAL1557183.1"/>
    <property type="molecule type" value="Genomic_DNA"/>
</dbReference>
<dbReference type="Gene3D" id="1.20.1280.50">
    <property type="match status" value="1"/>
</dbReference>
<dbReference type="InterPro" id="IPR001810">
    <property type="entry name" value="F-box_dom"/>
</dbReference>
<dbReference type="Proteomes" id="UP001567538">
    <property type="component" value="Unassembled WGS sequence"/>
</dbReference>
<sequence>MTMNYDVLTEILSCLPIKSLLKFRVVCKIWCNIIDSRSFGKLHAHNDKSDDMVQLRVARSNEHDKVCLKVTLPNVGNQVQKKRLMNLQRNWKSLRSYEADPWFDLLEKNRHKVVPFKLAEAVKGLICMYPYRFGVPIAICNPFLRQLKLLPLTASSLFISGCEIDMRSVAIGFDEDYKVVQLLLCLKHSCLHAQVYSRRTDSWKELADLEFNSVIPIKSRCKNGYFAHWCVEVQGGIVSKILSLDMKNEVFRAITLPKDYTYCSSVDLANPISWIFAEDDHSFRLFDITDFRHDNIVRIYESRCEGSELSWNHVMEVKVPFMGPEELCRTGCVFFMYRPIVIVYDYRAHKLSQHSKLQFGYDRRAHNMTEWINMDRIVEYKESLLSLEN</sequence>
<evidence type="ECO:0000259" key="1">
    <source>
        <dbReference type="PROSITE" id="PS50181"/>
    </source>
</evidence>
<dbReference type="InterPro" id="IPR050796">
    <property type="entry name" value="SCF_F-box_component"/>
</dbReference>
<dbReference type="Pfam" id="PF00646">
    <property type="entry name" value="F-box"/>
    <property type="match status" value="1"/>
</dbReference>